<protein>
    <submittedName>
        <fullName evidence="3">Replication fork protection component</fullName>
    </submittedName>
</protein>
<feature type="compositionally biased region" description="Low complexity" evidence="1">
    <location>
        <begin position="286"/>
        <end position="295"/>
    </location>
</feature>
<evidence type="ECO:0000313" key="3">
    <source>
        <dbReference type="EMBL" id="KAG7359123.1"/>
    </source>
</evidence>
<dbReference type="GO" id="GO:0006974">
    <property type="term" value="P:DNA damage response"/>
    <property type="evidence" value="ECO:0007669"/>
    <property type="project" value="InterPro"/>
</dbReference>
<gene>
    <name evidence="3" type="ORF">IV203_015712</name>
</gene>
<feature type="compositionally biased region" description="Low complexity" evidence="1">
    <location>
        <begin position="168"/>
        <end position="180"/>
    </location>
</feature>
<feature type="compositionally biased region" description="Polar residues" evidence="1">
    <location>
        <begin position="310"/>
        <end position="326"/>
    </location>
</feature>
<dbReference type="Proteomes" id="UP000693970">
    <property type="component" value="Unassembled WGS sequence"/>
</dbReference>
<dbReference type="EMBL" id="JAGRRH010000014">
    <property type="protein sequence ID" value="KAG7359123.1"/>
    <property type="molecule type" value="Genomic_DNA"/>
</dbReference>
<name>A0A9K3LBU5_9STRA</name>
<feature type="region of interest" description="Disordered" evidence="1">
    <location>
        <begin position="632"/>
        <end position="692"/>
    </location>
</feature>
<dbReference type="GO" id="GO:0005634">
    <property type="term" value="C:nucleus"/>
    <property type="evidence" value="ECO:0007669"/>
    <property type="project" value="InterPro"/>
</dbReference>
<dbReference type="InterPro" id="IPR012923">
    <property type="entry name" value="Csm3"/>
</dbReference>
<feature type="compositionally biased region" description="Polar residues" evidence="1">
    <location>
        <begin position="633"/>
        <end position="692"/>
    </location>
</feature>
<feature type="region of interest" description="Disordered" evidence="1">
    <location>
        <begin position="1"/>
        <end position="141"/>
    </location>
</feature>
<feature type="compositionally biased region" description="Low complexity" evidence="1">
    <location>
        <begin position="1"/>
        <end position="21"/>
    </location>
</feature>
<feature type="compositionally biased region" description="Basic residues" evidence="1">
    <location>
        <begin position="131"/>
        <end position="140"/>
    </location>
</feature>
<feature type="compositionally biased region" description="Acidic residues" evidence="1">
    <location>
        <begin position="53"/>
        <end position="70"/>
    </location>
</feature>
<dbReference type="AlphaFoldDB" id="A0A9K3LBU5"/>
<reference evidence="3" key="2">
    <citation type="submission" date="2021-04" db="EMBL/GenBank/DDBJ databases">
        <authorList>
            <person name="Podell S."/>
        </authorList>
    </citation>
    <scope>NUCLEOTIDE SEQUENCE</scope>
    <source>
        <strain evidence="3">Hildebrandi</strain>
    </source>
</reference>
<reference evidence="3" key="1">
    <citation type="journal article" date="2021" name="Sci. Rep.">
        <title>Diploid genomic architecture of Nitzschia inconspicua, an elite biomass production diatom.</title>
        <authorList>
            <person name="Oliver A."/>
            <person name="Podell S."/>
            <person name="Pinowska A."/>
            <person name="Traller J.C."/>
            <person name="Smith S.R."/>
            <person name="McClure R."/>
            <person name="Beliaev A."/>
            <person name="Bohutskyi P."/>
            <person name="Hill E.A."/>
            <person name="Rabines A."/>
            <person name="Zheng H."/>
            <person name="Allen L.Z."/>
            <person name="Kuo A."/>
            <person name="Grigoriev I.V."/>
            <person name="Allen A.E."/>
            <person name="Hazlebeck D."/>
            <person name="Allen E.E."/>
        </authorList>
    </citation>
    <scope>NUCLEOTIDE SEQUENCE</scope>
    <source>
        <strain evidence="3">Hildebrandi</strain>
    </source>
</reference>
<evidence type="ECO:0000259" key="2">
    <source>
        <dbReference type="Pfam" id="PF07962"/>
    </source>
</evidence>
<sequence length="692" mass="76394">MSSSSSNFRRSLGSGRFGLNRPSLDSMKTTVRPPSKATTSTTRTPPPSAAPAETDDDYDDYYDSEEEEEAILSKRYGEAMEDTAASRGKNKRSATDMATATTTTTSGEAAAGNNNNESADKDIADEYKNQEKKKKQRRRAVTTIRPEDLVSADGLSKLRHVIGPQFHTTTTTTSSSSSSSLHTGKPKYTQTPSSMAKYSRQLVAAYRRWMDELTGGIPLEEGMWKVQTLLSKGQVKQYVQEMRNQVRNEYVERTLGLEKAEQLLSQLDDYYHQQQQQLMTEESVEQEQQQQQFDEGAPEPPQHDDESNEDTAATTSLRVNNPYETSSSRLLARNVVAPVSGLTAVPEPAPITENPATETMETVSPLEETPVRTSLPARPSVRHVLDDSDDDDDEVEANFDDDIEGSSPEPTQSSKRRVLDDDDDDDDDDDIEMEFNSNKDNQEEADQDEDKSGDVPSATTGIVVEDESAKEMDFTSNEDKHEEAVLKDNEGRNQDEDKSGDVPTATTGIVDDGPAMDTSLNHTDEDVDSQNNELRIKKSEDCVKLLTSESSPIDSPTTEPTVSGEDGDKDDDDADHVPTQLEKDDVASPSQTEKTEISTEDNFNDFPLIQASEAPTLVGTQFSQDPMLFETNHYMNASPPTEESTIGDSPDASTTRPDSTINNLSQESETPTVLATQGMTQEWMTQNNDELK</sequence>
<dbReference type="GO" id="GO:0031297">
    <property type="term" value="P:replication fork processing"/>
    <property type="evidence" value="ECO:0007669"/>
    <property type="project" value="InterPro"/>
</dbReference>
<feature type="domain" description="Chromosome segregation in meiosis protein 3" evidence="2">
    <location>
        <begin position="144"/>
        <end position="246"/>
    </location>
</feature>
<accession>A0A9K3LBU5</accession>
<feature type="compositionally biased region" description="Low complexity" evidence="1">
    <location>
        <begin position="33"/>
        <end position="43"/>
    </location>
</feature>
<feature type="compositionally biased region" description="Low complexity" evidence="1">
    <location>
        <begin position="98"/>
        <end position="117"/>
    </location>
</feature>
<feature type="compositionally biased region" description="Polar residues" evidence="1">
    <location>
        <begin position="547"/>
        <end position="561"/>
    </location>
</feature>
<comment type="caution">
    <text evidence="3">The sequence shown here is derived from an EMBL/GenBank/DDBJ whole genome shotgun (WGS) entry which is preliminary data.</text>
</comment>
<feature type="compositionally biased region" description="Acidic residues" evidence="1">
    <location>
        <begin position="387"/>
        <end position="404"/>
    </location>
</feature>
<proteinExistence type="predicted"/>
<feature type="compositionally biased region" description="Acidic residues" evidence="1">
    <location>
        <begin position="565"/>
        <end position="574"/>
    </location>
</feature>
<feature type="compositionally biased region" description="Basic and acidic residues" evidence="1">
    <location>
        <begin position="467"/>
        <end position="500"/>
    </location>
</feature>
<dbReference type="Pfam" id="PF07962">
    <property type="entry name" value="Swi3"/>
    <property type="match status" value="1"/>
</dbReference>
<feature type="region of interest" description="Disordered" evidence="1">
    <location>
        <begin position="274"/>
        <end position="326"/>
    </location>
</feature>
<feature type="region of interest" description="Disordered" evidence="1">
    <location>
        <begin position="166"/>
        <end position="195"/>
    </location>
</feature>
<evidence type="ECO:0000256" key="1">
    <source>
        <dbReference type="SAM" id="MobiDB-lite"/>
    </source>
</evidence>
<feature type="compositionally biased region" description="Acidic residues" evidence="1">
    <location>
        <begin position="420"/>
        <end position="433"/>
    </location>
</feature>
<feature type="compositionally biased region" description="Basic and acidic residues" evidence="1">
    <location>
        <begin position="118"/>
        <end position="130"/>
    </location>
</feature>
<feature type="compositionally biased region" description="Basic and acidic residues" evidence="1">
    <location>
        <begin position="534"/>
        <end position="543"/>
    </location>
</feature>
<organism evidence="3 4">
    <name type="scientific">Nitzschia inconspicua</name>
    <dbReference type="NCBI Taxonomy" id="303405"/>
    <lineage>
        <taxon>Eukaryota</taxon>
        <taxon>Sar</taxon>
        <taxon>Stramenopiles</taxon>
        <taxon>Ochrophyta</taxon>
        <taxon>Bacillariophyta</taxon>
        <taxon>Bacillariophyceae</taxon>
        <taxon>Bacillariophycidae</taxon>
        <taxon>Bacillariales</taxon>
        <taxon>Bacillariaceae</taxon>
        <taxon>Nitzschia</taxon>
    </lineage>
</organism>
<evidence type="ECO:0000313" key="4">
    <source>
        <dbReference type="Proteomes" id="UP000693970"/>
    </source>
</evidence>
<keyword evidence="4" id="KW-1185">Reference proteome</keyword>
<dbReference type="OrthoDB" id="49454at2759"/>
<feature type="region of interest" description="Disordered" evidence="1">
    <location>
        <begin position="344"/>
        <end position="605"/>
    </location>
</feature>